<protein>
    <submittedName>
        <fullName evidence="1">Uncharacterized protein</fullName>
    </submittedName>
</protein>
<evidence type="ECO:0000313" key="2">
    <source>
        <dbReference type="Proteomes" id="UP000324831"/>
    </source>
</evidence>
<organism evidence="1 2">
    <name type="scientific">Candidatus Mycoplasma haematohominis</name>
    <dbReference type="NCBI Taxonomy" id="1494318"/>
    <lineage>
        <taxon>Bacteria</taxon>
        <taxon>Bacillati</taxon>
        <taxon>Mycoplasmatota</taxon>
        <taxon>Mollicutes</taxon>
        <taxon>Mycoplasmataceae</taxon>
        <taxon>Mycoplasma</taxon>
    </lineage>
</organism>
<gene>
    <name evidence="1" type="ORF">MHSWG343_06430</name>
</gene>
<dbReference type="Proteomes" id="UP000324831">
    <property type="component" value="Unassembled WGS sequence"/>
</dbReference>
<evidence type="ECO:0000313" key="1">
    <source>
        <dbReference type="EMBL" id="GCE63645.1"/>
    </source>
</evidence>
<reference evidence="1 2" key="1">
    <citation type="submission" date="2019-01" db="EMBL/GenBank/DDBJ databases">
        <title>Draft genome sequences of Candidatus Mycoplasma haemohominis SWG34-3 identified from a patient with pyrexia, anemia and liver dysfunction.</title>
        <authorList>
            <person name="Sekizuka T."/>
            <person name="Hattori N."/>
            <person name="Katano H."/>
            <person name="Takuma T."/>
            <person name="Ito T."/>
            <person name="Arai N."/>
            <person name="Yanai R."/>
            <person name="Ishii S."/>
            <person name="Miura Y."/>
            <person name="Tokunaga T."/>
            <person name="Watanabe H."/>
            <person name="Nomura N."/>
            <person name="Eguchi J."/>
            <person name="Arai T."/>
            <person name="Hasegawa H."/>
            <person name="Nakamaki T."/>
            <person name="Wakita T."/>
            <person name="Niki Y."/>
            <person name="Kuroda M."/>
        </authorList>
    </citation>
    <scope>NUCLEOTIDE SEQUENCE [LARGE SCALE GENOMIC DNA]</scope>
    <source>
        <strain evidence="1">SWG34-3</strain>
    </source>
</reference>
<dbReference type="EMBL" id="BIMN01000003">
    <property type="protein sequence ID" value="GCE63645.1"/>
    <property type="molecule type" value="Genomic_DNA"/>
</dbReference>
<sequence>MFFTTWFTATNLLKKGLGISLLLAGGGSLLHWVVISPEIEGSKAKNLPGSTPVLDSRKGNPYKWQHGDMSSAGEFSKFDGVPNIFPNLTSAYLNGNTKSRHLSELHKSLREHVSKNEDVWYVWTDKTYKNDAVTQQSAARLKRDNVSMSHISAIEIPYKSHQFVRNVNSLTKSQIIQDLLWSLIEESTEGKFSVRPDSVKIDFSIEKPLFDVSNSGDQDVFPLPANKLKNFKIHFKVFNYSQNVVKVFKTIPIEPLREKEIRIQIDSAEIRPFPVSLWIGMQSAVKWGLLPTDDNQFNLSIYEIFPTLNTRHLKLPDLSIIYGRSRFISDSIASPSYSRMVNTPTYKNLKDAVDPFLIGITPKQIEEDLETWYGSLAAFHTRLRIQDVRKFLKILEMPITSGDDHKTYSVIENFVKHPHFRNNFYNLIFFNETGRKMVDKVFDTTREGSVNAKELSAMLKALAKQLEELEKNMKITFTWHEKPKLVVSNVEDQSPYPAVSFSFSQEFSWDKEIVIPFKGCWDNSNNSFDSNGTNSGCAGDKQYFDLSNKLDGLDEILKPIASSISPFIFGLIPSAKKFIGWEQWKIGQNEKVTNKYIAHHSPISPAITKTSDYYEQTRMAAGWKALDVKVVHDMSQFHEFVHSVYSKIDSYKDLNGVNITNFASTIAAGATLSNEKKKKEIMNDLVAFGVHLINQSFDESYFKKDQTSPENQRPWPVFFKTLLQQPFKIDSTQVFAGYSRAIFDVDEFVLKNTKEQQQQQKSGVTKNVYKISKDWQSKDVNGSKNSSIKEWDYPAKYKSESVKNIVQNYENTYSSNFPKSPMIFDFPSNEKWNLFLRQEGATSTGFMRYRDNLKNIMLEALHNKHIPGSNPPTALKHFPDQKFINWNRVKISATPIDLEKALRSVLALTNQWSTIFNAYAKVKLHSMLGEMIQRDPMLITVNMMMEDGTFRFIRDPMVFSINSVYSTYQFSVLPNLDFDKISTDLKDFIKRVGIN</sequence>
<dbReference type="AlphaFoldDB" id="A0A478FU78"/>
<comment type="caution">
    <text evidence="1">The sequence shown here is derived from an EMBL/GenBank/DDBJ whole genome shotgun (WGS) entry which is preliminary data.</text>
</comment>
<name>A0A478FU78_9MOLU</name>
<proteinExistence type="predicted"/>
<accession>A0A478FU78</accession>